<dbReference type="Proteomes" id="UP000580839">
    <property type="component" value="Unassembled WGS sequence"/>
</dbReference>
<dbReference type="GO" id="GO:0052689">
    <property type="term" value="F:carboxylic ester hydrolase activity"/>
    <property type="evidence" value="ECO:0007669"/>
    <property type="project" value="TreeGrafter"/>
</dbReference>
<proteinExistence type="predicted"/>
<sequence>MRPSRPLVTTRLRASSAVLAVILLTLLTTAFAAARTLALASSAPEIGAPAPVAPGAASLAGAWNGRLSAALRLVLHFERGAAGEWVAKLDSPDQGAIGLPLEVVLATPDSVRVVLTQAAAWFEGRLDRASGRLVGTWNQGGERAELTLEHGEIARASRPQHPVPPFPYASDSITFRNSRAGLTLAGTLTRPRDRAPHAAVVLVSGSGQQSRDEEVFEHKPFLVIADRLTRAGFAVLRYDDRGVGGSGGNPALATGIDNASDVEAAVRYLRSRPEVDARRIAIVGHSEGGILAPWVAARDSQIAALVLLAGTGVPGDSVLATQTEALMRSAGLAREEIARRMAPNRAIHREIKSGASPESVFVRAERTLRVFARTLSAAELQAVGGEERFARDAAEQSRLPWLRWFIAHDPAVDLRRVRCPVLALNGELDLQVDASINLPAIEAALRAGGNRDVTMARMPGLNHLFQTATSGAMSEYSTIEETLAPAVLDRMTAWLVARLESPR</sequence>
<dbReference type="InterPro" id="IPR022742">
    <property type="entry name" value="Hydrolase_4"/>
</dbReference>
<dbReference type="GO" id="GO:0006508">
    <property type="term" value="P:proteolysis"/>
    <property type="evidence" value="ECO:0007669"/>
    <property type="project" value="InterPro"/>
</dbReference>
<dbReference type="EMBL" id="JABFRW010000150">
    <property type="protein sequence ID" value="NOT34849.1"/>
    <property type="molecule type" value="Genomic_DNA"/>
</dbReference>
<gene>
    <name evidence="3" type="ORF">HOP12_11860</name>
</gene>
<feature type="domain" description="Serine aminopeptidase S33" evidence="2">
    <location>
        <begin position="196"/>
        <end position="347"/>
    </location>
</feature>
<dbReference type="InterPro" id="IPR002471">
    <property type="entry name" value="Pept_S9_AS"/>
</dbReference>
<dbReference type="SUPFAM" id="SSF53474">
    <property type="entry name" value="alpha/beta-Hydrolases"/>
    <property type="match status" value="1"/>
</dbReference>
<dbReference type="InterPro" id="IPR053145">
    <property type="entry name" value="AB_hydrolase_Est10"/>
</dbReference>
<dbReference type="AlphaFoldDB" id="A0A849T0J6"/>
<dbReference type="Pfam" id="PF12146">
    <property type="entry name" value="Hydrolase_4"/>
    <property type="match status" value="1"/>
</dbReference>
<accession>A0A849T0J6</accession>
<reference evidence="3 4" key="1">
    <citation type="submission" date="2020-04" db="EMBL/GenBank/DDBJ databases">
        <title>Metagenomic profiling of ammonia- and methane-oxidizing microorganisms in a Dutch drinking water treatment plant.</title>
        <authorList>
            <person name="Poghosyan L."/>
            <person name="Leucker S."/>
        </authorList>
    </citation>
    <scope>NUCLEOTIDE SEQUENCE [LARGE SCALE GENOMIC DNA]</scope>
    <source>
        <strain evidence="3">S-RSF-IL-03</strain>
    </source>
</reference>
<evidence type="ECO:0000313" key="3">
    <source>
        <dbReference type="EMBL" id="NOT34849.1"/>
    </source>
</evidence>
<comment type="caution">
    <text evidence="3">The sequence shown here is derived from an EMBL/GenBank/DDBJ whole genome shotgun (WGS) entry which is preliminary data.</text>
</comment>
<evidence type="ECO:0000259" key="2">
    <source>
        <dbReference type="Pfam" id="PF12146"/>
    </source>
</evidence>
<dbReference type="Gene3D" id="3.40.50.1820">
    <property type="entry name" value="alpha/beta hydrolase"/>
    <property type="match status" value="1"/>
</dbReference>
<keyword evidence="1 3" id="KW-0378">Hydrolase</keyword>
<protein>
    <submittedName>
        <fullName evidence="3">Alpha/beta fold hydrolase</fullName>
    </submittedName>
</protein>
<organism evidence="3 4">
    <name type="scientific">Eiseniibacteriota bacterium</name>
    <dbReference type="NCBI Taxonomy" id="2212470"/>
    <lineage>
        <taxon>Bacteria</taxon>
        <taxon>Candidatus Eiseniibacteriota</taxon>
    </lineage>
</organism>
<evidence type="ECO:0000313" key="4">
    <source>
        <dbReference type="Proteomes" id="UP000580839"/>
    </source>
</evidence>
<dbReference type="PROSITE" id="PS00708">
    <property type="entry name" value="PRO_ENDOPEP_SER"/>
    <property type="match status" value="1"/>
</dbReference>
<dbReference type="PANTHER" id="PTHR43265:SF1">
    <property type="entry name" value="ESTERASE ESTD"/>
    <property type="match status" value="1"/>
</dbReference>
<dbReference type="InterPro" id="IPR029058">
    <property type="entry name" value="AB_hydrolase_fold"/>
</dbReference>
<evidence type="ECO:0000256" key="1">
    <source>
        <dbReference type="ARBA" id="ARBA00022801"/>
    </source>
</evidence>
<dbReference type="PANTHER" id="PTHR43265">
    <property type="entry name" value="ESTERASE ESTD"/>
    <property type="match status" value="1"/>
</dbReference>
<name>A0A849T0J6_UNCEI</name>
<dbReference type="GO" id="GO:0004252">
    <property type="term" value="F:serine-type endopeptidase activity"/>
    <property type="evidence" value="ECO:0007669"/>
    <property type="project" value="InterPro"/>
</dbReference>